<evidence type="ECO:0000256" key="9">
    <source>
        <dbReference type="ARBA" id="ARBA00023285"/>
    </source>
</evidence>
<comment type="subunit">
    <text evidence="10">Homodimer.</text>
</comment>
<dbReference type="AlphaFoldDB" id="A0A7Y9LK75"/>
<feature type="binding site" evidence="10">
    <location>
        <position position="276"/>
    </location>
    <ligand>
        <name>a divalent metal cation</name>
        <dbReference type="ChEBI" id="CHEBI:60240"/>
        <note>ligand shared between dimeric partners</note>
    </ligand>
</feature>
<dbReference type="GO" id="GO:0005737">
    <property type="term" value="C:cytoplasm"/>
    <property type="evidence" value="ECO:0007669"/>
    <property type="project" value="UniProtKB-SubCell"/>
</dbReference>
<sequence>MIPSAATLALTTGEPAGVGPELSVAAAAWFAGLRTGAVSTEGWSDADLAVLPRLRAAQLVLIGDPALLASRAPHIDIGALDGVSIAAVPLRAPSEAGVLAVDNGRYVLDTLDAAIAMIEGGKAAAIVTAPVHKGVINDAGVAFSGHTEYFQEHAGVDKVVMMLAGGGLRVALATTHLPLRDVPDAVTHDTLMQVMTILDADLRSRWGLDRPRIAICGLNPHAGEGGHLGHEEIDVIIPAVAAARAAGIDVTGPFPADTLFVPSHVAGYDATLAMFHDQGLPVLKHASFGQGVNITLGLPYVRTSVDHGTALDLAGTGRADAGSMQHAILTALQMIPATDFELPSQAAAPSPATRGAAA</sequence>
<feature type="binding site" evidence="10">
    <location>
        <position position="302"/>
    </location>
    <ligand>
        <name>substrate</name>
    </ligand>
</feature>
<dbReference type="GO" id="GO:0008270">
    <property type="term" value="F:zinc ion binding"/>
    <property type="evidence" value="ECO:0007669"/>
    <property type="project" value="UniProtKB-UniRule"/>
</dbReference>
<dbReference type="EC" id="1.1.1.262" evidence="10"/>
<keyword evidence="12" id="KW-1185">Reference proteome</keyword>
<dbReference type="PANTHER" id="PTHR30004:SF5">
    <property type="entry name" value="4-HYDROXYTHREONINE-4-PHOSPHATE DEHYDROGENASE"/>
    <property type="match status" value="1"/>
</dbReference>
<comment type="subcellular location">
    <subcellularLocation>
        <location evidence="10">Cytoplasm</location>
    </subcellularLocation>
</comment>
<name>A0A7Y9LK75_9BURK</name>
<accession>A0A7Y9LK75</accession>
<dbReference type="Gene3D" id="3.40.718.10">
    <property type="entry name" value="Isopropylmalate Dehydrogenase"/>
    <property type="match status" value="1"/>
</dbReference>
<comment type="catalytic activity">
    <reaction evidence="10">
        <text>4-(phosphooxy)-L-threonine + NAD(+) = 3-amino-2-oxopropyl phosphate + CO2 + NADH</text>
        <dbReference type="Rhea" id="RHEA:32275"/>
        <dbReference type="ChEBI" id="CHEBI:16526"/>
        <dbReference type="ChEBI" id="CHEBI:57279"/>
        <dbReference type="ChEBI" id="CHEBI:57540"/>
        <dbReference type="ChEBI" id="CHEBI:57945"/>
        <dbReference type="ChEBI" id="CHEBI:58452"/>
        <dbReference type="EC" id="1.1.1.262"/>
    </reaction>
</comment>
<evidence type="ECO:0000313" key="11">
    <source>
        <dbReference type="EMBL" id="NYE82664.1"/>
    </source>
</evidence>
<dbReference type="HAMAP" id="MF_00536">
    <property type="entry name" value="PdxA"/>
    <property type="match status" value="1"/>
</dbReference>
<evidence type="ECO:0000256" key="7">
    <source>
        <dbReference type="ARBA" id="ARBA00023027"/>
    </source>
</evidence>
<dbReference type="SUPFAM" id="SSF53659">
    <property type="entry name" value="Isocitrate/Isopropylmalate dehydrogenase-like"/>
    <property type="match status" value="1"/>
</dbReference>
<dbReference type="GO" id="GO:0050570">
    <property type="term" value="F:4-hydroxythreonine-4-phosphate dehydrogenase activity"/>
    <property type="evidence" value="ECO:0007669"/>
    <property type="project" value="UniProtKB-UniRule"/>
</dbReference>
<comment type="function">
    <text evidence="10">Catalyzes the NAD(P)-dependent oxidation of 4-(phosphooxy)-L-threonine (HTP) into 2-amino-3-oxo-4-(phosphooxy)butyric acid which spontaneously decarboxylates to form 3-amino-2-oxopropyl phosphate (AHAP).</text>
</comment>
<keyword evidence="8 10" id="KW-0664">Pyridoxine biosynthesis</keyword>
<comment type="similarity">
    <text evidence="10">Belongs to the PdxA family.</text>
</comment>
<reference evidence="11 12" key="1">
    <citation type="submission" date="2020-07" db="EMBL/GenBank/DDBJ databases">
        <title>Genomic Encyclopedia of Type Strains, Phase IV (KMG-V): Genome sequencing to study the core and pangenomes of soil and plant-associated prokaryotes.</title>
        <authorList>
            <person name="Whitman W."/>
        </authorList>
    </citation>
    <scope>NUCLEOTIDE SEQUENCE [LARGE SCALE GENOMIC DNA]</scope>
    <source>
        <strain evidence="11 12">SAS40</strain>
    </source>
</reference>
<feature type="binding site" evidence="10">
    <location>
        <position position="293"/>
    </location>
    <ligand>
        <name>substrate</name>
    </ligand>
</feature>
<comment type="pathway">
    <text evidence="10">Cofactor biosynthesis; pyridoxine 5'-phosphate biosynthesis; pyridoxine 5'-phosphate from D-erythrose 4-phosphate: step 4/5.</text>
</comment>
<keyword evidence="2 10" id="KW-0479">Metal-binding</keyword>
<feature type="binding site" evidence="10">
    <location>
        <position position="176"/>
    </location>
    <ligand>
        <name>a divalent metal cation</name>
        <dbReference type="ChEBI" id="CHEBI:60240"/>
        <note>ligand shared between dimeric partners</note>
    </ligand>
</feature>
<proteinExistence type="inferred from homology"/>
<keyword evidence="7 10" id="KW-0520">NAD</keyword>
<gene>
    <name evidence="10" type="primary">pdxA</name>
    <name evidence="11" type="ORF">FHW18_001935</name>
</gene>
<evidence type="ECO:0000256" key="4">
    <source>
        <dbReference type="ARBA" id="ARBA00022842"/>
    </source>
</evidence>
<dbReference type="GO" id="GO:0042823">
    <property type="term" value="P:pyridoxal phosphate biosynthetic process"/>
    <property type="evidence" value="ECO:0007669"/>
    <property type="project" value="UniProtKB-UniRule"/>
</dbReference>
<feature type="binding site" evidence="10">
    <location>
        <position position="221"/>
    </location>
    <ligand>
        <name>a divalent metal cation</name>
        <dbReference type="ChEBI" id="CHEBI:60240"/>
        <note>ligand shared between dimeric partners</note>
    </ligand>
</feature>
<dbReference type="GO" id="GO:0051287">
    <property type="term" value="F:NAD binding"/>
    <property type="evidence" value="ECO:0007669"/>
    <property type="project" value="InterPro"/>
</dbReference>
<evidence type="ECO:0000256" key="1">
    <source>
        <dbReference type="ARBA" id="ARBA00022490"/>
    </source>
</evidence>
<keyword evidence="3 10" id="KW-0862">Zinc</keyword>
<evidence type="ECO:0000256" key="5">
    <source>
        <dbReference type="ARBA" id="ARBA00022857"/>
    </source>
</evidence>
<keyword evidence="6 10" id="KW-0560">Oxidoreductase</keyword>
<keyword evidence="5 10" id="KW-0521">NADP</keyword>
<dbReference type="GO" id="GO:0050897">
    <property type="term" value="F:cobalt ion binding"/>
    <property type="evidence" value="ECO:0007669"/>
    <property type="project" value="UniProtKB-UniRule"/>
</dbReference>
<evidence type="ECO:0000256" key="10">
    <source>
        <dbReference type="HAMAP-Rule" id="MF_00536"/>
    </source>
</evidence>
<organism evidence="11 12">
    <name type="scientific">Pigmentiphaga litoralis</name>
    <dbReference type="NCBI Taxonomy" id="516702"/>
    <lineage>
        <taxon>Bacteria</taxon>
        <taxon>Pseudomonadati</taxon>
        <taxon>Pseudomonadota</taxon>
        <taxon>Betaproteobacteria</taxon>
        <taxon>Burkholderiales</taxon>
        <taxon>Alcaligenaceae</taxon>
        <taxon>Pigmentiphaga</taxon>
    </lineage>
</organism>
<keyword evidence="4 10" id="KW-0460">Magnesium</keyword>
<feature type="binding site" evidence="10">
    <location>
        <position position="146"/>
    </location>
    <ligand>
        <name>substrate</name>
    </ligand>
</feature>
<dbReference type="PANTHER" id="PTHR30004">
    <property type="entry name" value="4-HYDROXYTHREONINE-4-PHOSPHATE DEHYDROGENASE"/>
    <property type="match status" value="1"/>
</dbReference>
<dbReference type="EMBL" id="JACBYR010000001">
    <property type="protein sequence ID" value="NYE82664.1"/>
    <property type="molecule type" value="Genomic_DNA"/>
</dbReference>
<feature type="binding site" evidence="10">
    <location>
        <position position="284"/>
    </location>
    <ligand>
        <name>substrate</name>
    </ligand>
</feature>
<evidence type="ECO:0000256" key="3">
    <source>
        <dbReference type="ARBA" id="ARBA00022833"/>
    </source>
</evidence>
<dbReference type="InterPro" id="IPR005255">
    <property type="entry name" value="PdxA_fam"/>
</dbReference>
<evidence type="ECO:0000313" key="12">
    <source>
        <dbReference type="Proteomes" id="UP000542125"/>
    </source>
</evidence>
<evidence type="ECO:0000256" key="8">
    <source>
        <dbReference type="ARBA" id="ARBA00023096"/>
    </source>
</evidence>
<evidence type="ECO:0000256" key="6">
    <source>
        <dbReference type="ARBA" id="ARBA00023002"/>
    </source>
</evidence>
<feature type="binding site" evidence="10">
    <location>
        <position position="147"/>
    </location>
    <ligand>
        <name>substrate</name>
    </ligand>
</feature>
<dbReference type="Pfam" id="PF04166">
    <property type="entry name" value="PdxA"/>
    <property type="match status" value="1"/>
</dbReference>
<comment type="cofactor">
    <cofactor evidence="10">
        <name>Zn(2+)</name>
        <dbReference type="ChEBI" id="CHEBI:29105"/>
    </cofactor>
    <cofactor evidence="10">
        <name>Mg(2+)</name>
        <dbReference type="ChEBI" id="CHEBI:18420"/>
    </cofactor>
    <cofactor evidence="10">
        <name>Co(2+)</name>
        <dbReference type="ChEBI" id="CHEBI:48828"/>
    </cofactor>
    <text evidence="10">Binds 1 divalent metal cation per subunit. Can use ions such as Zn(2+), Mg(2+) or Co(2+).</text>
</comment>
<dbReference type="GO" id="GO:0000287">
    <property type="term" value="F:magnesium ion binding"/>
    <property type="evidence" value="ECO:0007669"/>
    <property type="project" value="UniProtKB-UniRule"/>
</dbReference>
<protein>
    <recommendedName>
        <fullName evidence="10">4-hydroxythreonine-4-phosphate dehydrogenase</fullName>
        <ecNumber evidence="10">1.1.1.262</ecNumber>
    </recommendedName>
    <alternativeName>
        <fullName evidence="10">4-(phosphohydroxy)-L-threonine dehydrogenase</fullName>
    </alternativeName>
</protein>
<evidence type="ECO:0000256" key="2">
    <source>
        <dbReference type="ARBA" id="ARBA00022723"/>
    </source>
</evidence>
<dbReference type="NCBIfam" id="TIGR00557">
    <property type="entry name" value="pdxA"/>
    <property type="match status" value="1"/>
</dbReference>
<dbReference type="RefSeq" id="WP_179585738.1">
    <property type="nucleotide sequence ID" value="NZ_JACBYR010000001.1"/>
</dbReference>
<dbReference type="InterPro" id="IPR037510">
    <property type="entry name" value="PdxA"/>
</dbReference>
<dbReference type="GO" id="GO:0008615">
    <property type="term" value="P:pyridoxine biosynthetic process"/>
    <property type="evidence" value="ECO:0007669"/>
    <property type="project" value="UniProtKB-UniRule"/>
</dbReference>
<keyword evidence="9 10" id="KW-0170">Cobalt</keyword>
<keyword evidence="1 10" id="KW-0963">Cytoplasm</keyword>
<dbReference type="UniPathway" id="UPA00244">
    <property type="reaction ID" value="UER00312"/>
</dbReference>
<dbReference type="Proteomes" id="UP000542125">
    <property type="component" value="Unassembled WGS sequence"/>
</dbReference>
<comment type="miscellaneous">
    <text evidence="10">The active site is located at the dimer interface.</text>
</comment>
<comment type="caution">
    <text evidence="11">The sequence shown here is derived from an EMBL/GenBank/DDBJ whole genome shotgun (WGS) entry which is preliminary data.</text>
</comment>